<organism evidence="1 2">
    <name type="scientific">Litchfieldia salsa</name>
    <dbReference type="NCBI Taxonomy" id="930152"/>
    <lineage>
        <taxon>Bacteria</taxon>
        <taxon>Bacillati</taxon>
        <taxon>Bacillota</taxon>
        <taxon>Bacilli</taxon>
        <taxon>Bacillales</taxon>
        <taxon>Bacillaceae</taxon>
        <taxon>Litchfieldia</taxon>
    </lineage>
</organism>
<gene>
    <name evidence="1" type="ORF">SAMN05216565_10581</name>
</gene>
<dbReference type="RefSeq" id="WP_090854245.1">
    <property type="nucleotide sequence ID" value="NZ_FNJU01000005.1"/>
</dbReference>
<dbReference type="Pfam" id="PF13450">
    <property type="entry name" value="NAD_binding_8"/>
    <property type="match status" value="1"/>
</dbReference>
<dbReference type="OrthoDB" id="25353at2"/>
<dbReference type="SUPFAM" id="SSF51905">
    <property type="entry name" value="FAD/NAD(P)-binding domain"/>
    <property type="match status" value="1"/>
</dbReference>
<name>A0A1H0UQD4_9BACI</name>
<dbReference type="Gene3D" id="3.30.9.10">
    <property type="entry name" value="D-Amino Acid Oxidase, subunit A, domain 2"/>
    <property type="match status" value="1"/>
</dbReference>
<dbReference type="InterPro" id="IPR036188">
    <property type="entry name" value="FAD/NAD-bd_sf"/>
</dbReference>
<dbReference type="PANTHER" id="PTHR42685">
    <property type="entry name" value="GERANYLGERANYL DIPHOSPHATE REDUCTASE"/>
    <property type="match status" value="1"/>
</dbReference>
<reference evidence="2" key="1">
    <citation type="submission" date="2016-10" db="EMBL/GenBank/DDBJ databases">
        <authorList>
            <person name="Varghese N."/>
            <person name="Submissions S."/>
        </authorList>
    </citation>
    <scope>NUCLEOTIDE SEQUENCE [LARGE SCALE GENOMIC DNA]</scope>
    <source>
        <strain evidence="2">IBRC-M10078</strain>
    </source>
</reference>
<sequence length="369" mass="41549">MDIAIMGAGLSGLACAITLEKNGISPTIYEKRSKIGDRFVNGETLLSIFAFPVKDCIASLSEEFGIYLKPSSTIQRMELYSKNQKAIINGHLGFTNIRGRERDSFEAQLGRQLSSPIVFNSEKTYEHLLSKYSHVVLATGDGADAKETRNFREDLTVSIKGATIEGSFDRYSVMSWIDYNISPFGYCFLIPYSKKEANISLAIPDLQQNKDLNIGQLWDSFYQMVRSQLNQKLPITDEFQITKYPIGICHTARIGNTFYVGNCFGTTMPFMGFGQYAAILSGIYAAYDICGLGNYEELMKPVRHSYEDSLVLRRAMEQMSNDGLDIIVRSLQGYWGDTLFHTKRVNPLKVASYLLRPFIHRGVHSDDQS</sequence>
<dbReference type="PRINTS" id="PR00411">
    <property type="entry name" value="PNDRDTASEI"/>
</dbReference>
<dbReference type="EMBL" id="FNJU01000005">
    <property type="protein sequence ID" value="SDP68178.1"/>
    <property type="molecule type" value="Genomic_DNA"/>
</dbReference>
<dbReference type="AlphaFoldDB" id="A0A1H0UQD4"/>
<evidence type="ECO:0000313" key="1">
    <source>
        <dbReference type="EMBL" id="SDP68178.1"/>
    </source>
</evidence>
<keyword evidence="2" id="KW-1185">Reference proteome</keyword>
<accession>A0A1H0UQD4</accession>
<dbReference type="STRING" id="930152.SAMN05216565_10581"/>
<protein>
    <submittedName>
        <fullName evidence="1">Dehydrogenase (Flavoprotein)</fullName>
    </submittedName>
</protein>
<proteinExistence type="predicted"/>
<dbReference type="Proteomes" id="UP000199159">
    <property type="component" value="Unassembled WGS sequence"/>
</dbReference>
<evidence type="ECO:0000313" key="2">
    <source>
        <dbReference type="Proteomes" id="UP000199159"/>
    </source>
</evidence>
<dbReference type="PANTHER" id="PTHR42685:SF18">
    <property type="entry name" value="DIGERANYLGERANYLGLYCEROPHOSPHOLIPID REDUCTASE"/>
    <property type="match status" value="1"/>
</dbReference>
<dbReference type="InterPro" id="IPR050407">
    <property type="entry name" value="Geranylgeranyl_reductase"/>
</dbReference>
<dbReference type="Gene3D" id="3.50.50.60">
    <property type="entry name" value="FAD/NAD(P)-binding domain"/>
    <property type="match status" value="2"/>
</dbReference>